<dbReference type="InterPro" id="IPR010982">
    <property type="entry name" value="Lambda_DNA-bd_dom_sf"/>
</dbReference>
<feature type="domain" description="HTH cro/C1-type" evidence="4">
    <location>
        <begin position="23"/>
        <end position="78"/>
    </location>
</feature>
<dbReference type="GO" id="GO:0003677">
    <property type="term" value="F:DNA binding"/>
    <property type="evidence" value="ECO:0007669"/>
    <property type="project" value="UniProtKB-KW"/>
</dbReference>
<sequence length="266" mass="29333">MGENLPSADIWEEGGGRELSEKLRLLKEREGFTTQMLADCSGVPLGTLNKILSGATKDPSLKTVERLARLFGLPMRYFCDVYPSGQSRAALLEQEVEQPLLLTEEEYQLIWSLRRITGRERRILLTMVETFDALHRPGSPARQVLPCYLPTRAEGGQTAVNSIAVRHISVKDSETARAADFAVVLYGSAMEPAYHAGEVLALSHRPAGQDEIGLFNLNGEGYIRLYQKVRGGVRLAALNRAFPNISVEEGSQFCCLGTVVGRLDLL</sequence>
<reference evidence="6" key="1">
    <citation type="submission" date="2016-11" db="EMBL/GenBank/DDBJ databases">
        <authorList>
            <person name="Varghese N."/>
            <person name="Submissions S."/>
        </authorList>
    </citation>
    <scope>NUCLEOTIDE SEQUENCE</scope>
    <source>
        <strain evidence="6">DSM 4029</strain>
    </source>
</reference>
<protein>
    <submittedName>
        <fullName evidence="5">Helix-turn-helix domain-containing protein</fullName>
    </submittedName>
    <submittedName>
        <fullName evidence="6">Phage repressor protein C, contains Cro/C1-type HTH and peptisase s24 domains</fullName>
    </submittedName>
</protein>
<evidence type="ECO:0000259" key="4">
    <source>
        <dbReference type="PROSITE" id="PS50943"/>
    </source>
</evidence>
<reference evidence="7" key="2">
    <citation type="submission" date="2016-11" db="EMBL/GenBank/DDBJ databases">
        <authorList>
            <person name="Jaros S."/>
            <person name="Januszkiewicz K."/>
            <person name="Wedrychowicz H."/>
        </authorList>
    </citation>
    <scope>NUCLEOTIDE SEQUENCE [LARGE SCALE GENOMIC DNA]</scope>
    <source>
        <strain evidence="7">DSM 4029</strain>
    </source>
</reference>
<dbReference type="EMBL" id="FQVY01000003">
    <property type="protein sequence ID" value="SHG34135.1"/>
    <property type="molecule type" value="Genomic_DNA"/>
</dbReference>
<organism evidence="6 7">
    <name type="scientific">Bittarella massiliensis</name>
    <name type="common">ex Durand et al. 2017</name>
    <dbReference type="NCBI Taxonomy" id="1720313"/>
    <lineage>
        <taxon>Bacteria</taxon>
        <taxon>Bacillati</taxon>
        <taxon>Bacillota</taxon>
        <taxon>Clostridia</taxon>
        <taxon>Eubacteriales</taxon>
        <taxon>Oscillospiraceae</taxon>
        <taxon>Bittarella (ex Durand et al. 2017)</taxon>
    </lineage>
</organism>
<evidence type="ECO:0000313" key="8">
    <source>
        <dbReference type="Proteomes" id="UP000474718"/>
    </source>
</evidence>
<keyword evidence="3" id="KW-0804">Transcription</keyword>
<dbReference type="Pfam" id="PF13560">
    <property type="entry name" value="HTH_31"/>
    <property type="match status" value="1"/>
</dbReference>
<reference evidence="5 8" key="3">
    <citation type="journal article" date="2019" name="Nat. Med.">
        <title>A library of human gut bacterial isolates paired with longitudinal multiomics data enables mechanistic microbiome research.</title>
        <authorList>
            <person name="Poyet M."/>
            <person name="Groussin M."/>
            <person name="Gibbons S.M."/>
            <person name="Avila-Pacheco J."/>
            <person name="Jiang X."/>
            <person name="Kearney S.M."/>
            <person name="Perrotta A.R."/>
            <person name="Berdy B."/>
            <person name="Zhao S."/>
            <person name="Lieberman T.D."/>
            <person name="Swanson P.K."/>
            <person name="Smith M."/>
            <person name="Roesemann S."/>
            <person name="Alexander J.E."/>
            <person name="Rich S.A."/>
            <person name="Livny J."/>
            <person name="Vlamakis H."/>
            <person name="Clish C."/>
            <person name="Bullock K."/>
            <person name="Deik A."/>
            <person name="Scott J."/>
            <person name="Pierce K.A."/>
            <person name="Xavier R.J."/>
            <person name="Alm E.J."/>
        </authorList>
    </citation>
    <scope>NUCLEOTIDE SEQUENCE [LARGE SCALE GENOMIC DNA]</scope>
    <source>
        <strain evidence="5 8">BIOML-A2</strain>
    </source>
</reference>
<dbReference type="Proteomes" id="UP000474718">
    <property type="component" value="Unassembled WGS sequence"/>
</dbReference>
<evidence type="ECO:0000313" key="6">
    <source>
        <dbReference type="EMBL" id="SHG34135.1"/>
    </source>
</evidence>
<keyword evidence="1" id="KW-0805">Transcription regulation</keyword>
<dbReference type="Pfam" id="PF00717">
    <property type="entry name" value="Peptidase_S24"/>
    <property type="match status" value="1"/>
</dbReference>
<dbReference type="AlphaFoldDB" id="A0AAQ1MEG7"/>
<keyword evidence="8" id="KW-1185">Reference proteome</keyword>
<dbReference type="InterPro" id="IPR039418">
    <property type="entry name" value="LexA-like"/>
</dbReference>
<dbReference type="InterPro" id="IPR015927">
    <property type="entry name" value="Peptidase_S24_S26A/B/C"/>
</dbReference>
<dbReference type="InterPro" id="IPR001387">
    <property type="entry name" value="Cro/C1-type_HTH"/>
</dbReference>
<keyword evidence="2" id="KW-0238">DNA-binding</keyword>
<dbReference type="RefSeq" id="WP_052537579.1">
    <property type="nucleotide sequence ID" value="NZ_FQVY01000003.1"/>
</dbReference>
<dbReference type="SMART" id="SM00530">
    <property type="entry name" value="HTH_XRE"/>
    <property type="match status" value="1"/>
</dbReference>
<evidence type="ECO:0000256" key="2">
    <source>
        <dbReference type="ARBA" id="ARBA00023125"/>
    </source>
</evidence>
<gene>
    <name evidence="5" type="ORF">GT747_11935</name>
    <name evidence="6" type="ORF">SAMN05444424_2173</name>
</gene>
<comment type="caution">
    <text evidence="6">The sequence shown here is derived from an EMBL/GenBank/DDBJ whole genome shotgun (WGS) entry which is preliminary data.</text>
</comment>
<dbReference type="CDD" id="cd06529">
    <property type="entry name" value="S24_LexA-like"/>
    <property type="match status" value="1"/>
</dbReference>
<evidence type="ECO:0000256" key="3">
    <source>
        <dbReference type="ARBA" id="ARBA00023163"/>
    </source>
</evidence>
<dbReference type="Gene3D" id="2.10.109.10">
    <property type="entry name" value="Umud Fragment, subunit A"/>
    <property type="match status" value="1"/>
</dbReference>
<evidence type="ECO:0000313" key="5">
    <source>
        <dbReference type="EMBL" id="MZL70462.1"/>
    </source>
</evidence>
<dbReference type="Gene3D" id="1.10.260.40">
    <property type="entry name" value="lambda repressor-like DNA-binding domains"/>
    <property type="match status" value="1"/>
</dbReference>
<evidence type="ECO:0000313" key="7">
    <source>
        <dbReference type="Proteomes" id="UP000184089"/>
    </source>
</evidence>
<dbReference type="PROSITE" id="PS50943">
    <property type="entry name" value="HTH_CROC1"/>
    <property type="match status" value="1"/>
</dbReference>
<dbReference type="PANTHER" id="PTHR40661:SF3">
    <property type="entry name" value="FELS-1 PROPHAGE TRANSCRIPTIONAL REGULATOR"/>
    <property type="match status" value="1"/>
</dbReference>
<dbReference type="PANTHER" id="PTHR40661">
    <property type="match status" value="1"/>
</dbReference>
<dbReference type="EMBL" id="WWVX01000008">
    <property type="protein sequence ID" value="MZL70462.1"/>
    <property type="molecule type" value="Genomic_DNA"/>
</dbReference>
<evidence type="ECO:0000256" key="1">
    <source>
        <dbReference type="ARBA" id="ARBA00023015"/>
    </source>
</evidence>
<proteinExistence type="predicted"/>
<dbReference type="SUPFAM" id="SSF51306">
    <property type="entry name" value="LexA/Signal peptidase"/>
    <property type="match status" value="1"/>
</dbReference>
<dbReference type="CDD" id="cd00093">
    <property type="entry name" value="HTH_XRE"/>
    <property type="match status" value="1"/>
</dbReference>
<dbReference type="SUPFAM" id="SSF47413">
    <property type="entry name" value="lambda repressor-like DNA-binding domains"/>
    <property type="match status" value="1"/>
</dbReference>
<accession>A0AAQ1MEG7</accession>
<dbReference type="Proteomes" id="UP000184089">
    <property type="component" value="Unassembled WGS sequence"/>
</dbReference>
<dbReference type="InterPro" id="IPR036286">
    <property type="entry name" value="LexA/Signal_pep-like_sf"/>
</dbReference>
<name>A0AAQ1MEG7_9FIRM</name>